<feature type="compositionally biased region" description="Acidic residues" evidence="2">
    <location>
        <begin position="72"/>
        <end position="96"/>
    </location>
</feature>
<dbReference type="Gene3D" id="2.20.70.10">
    <property type="match status" value="1"/>
</dbReference>
<dbReference type="GeneID" id="125764990"/>
<feature type="domain" description="DRBM" evidence="3">
    <location>
        <begin position="384"/>
        <end position="451"/>
    </location>
</feature>
<organism evidence="4">
    <name type="scientific">Anopheles funestus</name>
    <name type="common">African malaria mosquito</name>
    <dbReference type="NCBI Taxonomy" id="62324"/>
    <lineage>
        <taxon>Eukaryota</taxon>
        <taxon>Metazoa</taxon>
        <taxon>Ecdysozoa</taxon>
        <taxon>Arthropoda</taxon>
        <taxon>Hexapoda</taxon>
        <taxon>Insecta</taxon>
        <taxon>Pterygota</taxon>
        <taxon>Neoptera</taxon>
        <taxon>Endopterygota</taxon>
        <taxon>Diptera</taxon>
        <taxon>Nematocera</taxon>
        <taxon>Culicoidea</taxon>
        <taxon>Culicidae</taxon>
        <taxon>Anophelinae</taxon>
        <taxon>Anopheles</taxon>
    </lineage>
</organism>
<dbReference type="FunFam" id="2.20.70.10:FF:000018">
    <property type="entry name" value="DGCR8 microprocessor complex subunit"/>
    <property type="match status" value="1"/>
</dbReference>
<evidence type="ECO:0000256" key="2">
    <source>
        <dbReference type="SAM" id="MobiDB-lite"/>
    </source>
</evidence>
<protein>
    <recommendedName>
        <fullName evidence="3">DRBM domain-containing protein</fullName>
    </recommendedName>
</protein>
<dbReference type="Gene3D" id="3.30.160.20">
    <property type="match status" value="2"/>
</dbReference>
<accession>A0A182RS66</accession>
<dbReference type="VEuPathDB" id="VectorBase:AFUN009114"/>
<dbReference type="VEuPathDB" id="VectorBase:AFUN2_006874"/>
<dbReference type="GO" id="GO:0003725">
    <property type="term" value="F:double-stranded RNA binding"/>
    <property type="evidence" value="ECO:0007669"/>
    <property type="project" value="TreeGrafter"/>
</dbReference>
<dbReference type="RefSeq" id="XP_049285757.1">
    <property type="nucleotide sequence ID" value="XM_049429800.1"/>
</dbReference>
<dbReference type="GO" id="GO:0070877">
    <property type="term" value="C:microprocessor complex"/>
    <property type="evidence" value="ECO:0007669"/>
    <property type="project" value="InterPro"/>
</dbReference>
<feature type="region of interest" description="Disordered" evidence="2">
    <location>
        <begin position="453"/>
        <end position="477"/>
    </location>
</feature>
<dbReference type="SMART" id="SM00358">
    <property type="entry name" value="DSRM"/>
    <property type="match status" value="2"/>
</dbReference>
<dbReference type="FunFam" id="3.30.160.20:FF:000051">
    <property type="entry name" value="Microprocessor complex subunit DGCR8"/>
    <property type="match status" value="1"/>
</dbReference>
<dbReference type="AlphaFoldDB" id="A0A182RS66"/>
<keyword evidence="1" id="KW-0694">RNA-binding</keyword>
<sequence length="663" mass="73935">MDASGSALSGSETDVPGNIRRLNIASGCPMAKRRKMDCEASSRKGSDSDDENSTDGNPKETGAVDNLREFDVLDEVQGDNSEDDYETGGGEADDGSSEGSDVNYDDIESMLDEGLPEELRNAAKKQPYEERFKQVLEEKGRNHFEVLPEGWVQATHTSGMPLYLHKASRVCTASRPYFLGPGSVRKHEIPLSAIPCLNYRKALEKEDELKKELAEASAAQASAPNGSENGDVPSETANEGEFTKETTEPTPERQLHNAQLSKMIAGATTTAEAQANAKLLPLKVSAKIETVTENLKAQSLTPDAVMDYCKKLFRFKTIRVLRFKSWAARRKFTKHRKHIKNLQRPTLPDGTKLITFPMLNIEDEQGNPHARPKKEWIMNPNGKSYVCILHEYVQHALRKQPTYEFKELENAATPYSATVTINDLKYGTGYGTSKKQAKSEAARETLEILIPDMKDKITSKESKSTSNGGGSQQQSSDLREISVFDEIKIEDPRVAEFCAKTTEPSPHAILLTCLQRNFGLGEVHINYEVNTMKHRKNEFTMTVGKHVATVICKNKRDGKQRASQAILQILHPHIKTWGSLLRLYGNRSVKSYKEKKQEEQEITVLQSKAAINQPNYAILEKLKQEMSKLEERQRNVRVIGKFVPPSDVDLPTGAGATLKNVDL</sequence>
<dbReference type="CTD" id="43728"/>
<dbReference type="PROSITE" id="PS50137">
    <property type="entry name" value="DS_RBD"/>
    <property type="match status" value="1"/>
</dbReference>
<dbReference type="GO" id="GO:0031053">
    <property type="term" value="P:primary miRNA processing"/>
    <property type="evidence" value="ECO:0007669"/>
    <property type="project" value="InterPro"/>
</dbReference>
<reference evidence="4" key="1">
    <citation type="submission" date="2020-05" db="UniProtKB">
        <authorList>
            <consortium name="EnsemblMetazoa"/>
        </authorList>
    </citation>
    <scope>IDENTIFICATION</scope>
    <source>
        <strain evidence="4">FUMOZ</strain>
    </source>
</reference>
<dbReference type="PANTHER" id="PTHR13482">
    <property type="entry name" value="MICRORNA PROCESSOR COMPLEX SUBUNIT DGCR8"/>
    <property type="match status" value="1"/>
</dbReference>
<dbReference type="RefSeq" id="XP_049285756.1">
    <property type="nucleotide sequence ID" value="XM_049429799.1"/>
</dbReference>
<feature type="compositionally biased region" description="Polar residues" evidence="2">
    <location>
        <begin position="1"/>
        <end position="12"/>
    </location>
</feature>
<dbReference type="FunFam" id="3.30.160.20:FF:000021">
    <property type="entry name" value="Microprocessor complex subunit DGCR8"/>
    <property type="match status" value="1"/>
</dbReference>
<dbReference type="SUPFAM" id="SSF54768">
    <property type="entry name" value="dsRNA-binding domain-like"/>
    <property type="match status" value="1"/>
</dbReference>
<dbReference type="EnsemblMetazoa" id="AFUN009114-RA">
    <property type="protein sequence ID" value="AFUN009114-PA"/>
    <property type="gene ID" value="AFUN009114"/>
</dbReference>
<evidence type="ECO:0000256" key="1">
    <source>
        <dbReference type="PROSITE-ProRule" id="PRU00266"/>
    </source>
</evidence>
<evidence type="ECO:0000259" key="3">
    <source>
        <dbReference type="PROSITE" id="PS50137"/>
    </source>
</evidence>
<dbReference type="GO" id="GO:0042802">
    <property type="term" value="F:identical protein binding"/>
    <property type="evidence" value="ECO:0007669"/>
    <property type="project" value="InterPro"/>
</dbReference>
<dbReference type="RefSeq" id="XP_049285758.1">
    <property type="nucleotide sequence ID" value="XM_049429801.1"/>
</dbReference>
<name>A0A182RS66_ANOFN</name>
<dbReference type="RefSeq" id="XP_049285755.1">
    <property type="nucleotide sequence ID" value="XM_049429798.1"/>
</dbReference>
<dbReference type="Pfam" id="PF00035">
    <property type="entry name" value="dsrm"/>
    <property type="match status" value="2"/>
</dbReference>
<dbReference type="Gene3D" id="3.30.160.590">
    <property type="match status" value="1"/>
</dbReference>
<dbReference type="InterPro" id="IPR014720">
    <property type="entry name" value="dsRBD_dom"/>
</dbReference>
<dbReference type="InterPro" id="IPR040375">
    <property type="entry name" value="DGCR8"/>
</dbReference>
<dbReference type="STRING" id="62324.A0A182RS66"/>
<proteinExistence type="predicted"/>
<feature type="region of interest" description="Disordered" evidence="2">
    <location>
        <begin position="1"/>
        <end position="104"/>
    </location>
</feature>
<feature type="compositionally biased region" description="Basic and acidic residues" evidence="2">
    <location>
        <begin position="36"/>
        <end position="47"/>
    </location>
</feature>
<evidence type="ECO:0000313" key="4">
    <source>
        <dbReference type="EnsemblMetazoa" id="AFUN009114-PA"/>
    </source>
</evidence>
<feature type="compositionally biased region" description="Basic and acidic residues" evidence="2">
    <location>
        <begin position="241"/>
        <end position="254"/>
    </location>
</feature>
<dbReference type="OrthoDB" id="112668at2759"/>
<dbReference type="CDD" id="cd19867">
    <property type="entry name" value="DSRM_DGCR8_rpt1"/>
    <property type="match status" value="1"/>
</dbReference>
<feature type="region of interest" description="Disordered" evidence="2">
    <location>
        <begin position="213"/>
        <end position="254"/>
    </location>
</feature>
<dbReference type="KEGG" id="afun:125764990"/>
<feature type="compositionally biased region" description="Basic and acidic residues" evidence="2">
    <location>
        <begin position="453"/>
        <end position="463"/>
    </location>
</feature>
<dbReference type="CDD" id="cd19868">
    <property type="entry name" value="DSRM_DGCR8_rpt2"/>
    <property type="match status" value="1"/>
</dbReference>
<dbReference type="GO" id="GO:0020037">
    <property type="term" value="F:heme binding"/>
    <property type="evidence" value="ECO:0007669"/>
    <property type="project" value="InterPro"/>
</dbReference>
<dbReference type="FunFam" id="3.30.160.590:FF:000001">
    <property type="entry name" value="microprocessor complex subunit DGCR8"/>
    <property type="match status" value="1"/>
</dbReference>
<dbReference type="GO" id="GO:0070878">
    <property type="term" value="F:primary miRNA binding"/>
    <property type="evidence" value="ECO:0007669"/>
    <property type="project" value="TreeGrafter"/>
</dbReference>
<dbReference type="PANTHER" id="PTHR13482:SF3">
    <property type="entry name" value="MICROPROCESSOR COMPLEX SUBUNIT DGCR8"/>
    <property type="match status" value="1"/>
</dbReference>